<dbReference type="HOGENOM" id="CLU_022549_1_0_1"/>
<dbReference type="InterPro" id="IPR003378">
    <property type="entry name" value="Fringe-like_glycosylTrfase"/>
</dbReference>
<dbReference type="Gene3D" id="3.90.550.50">
    <property type="match status" value="1"/>
</dbReference>
<evidence type="ECO:0000256" key="1">
    <source>
        <dbReference type="ARBA" id="ARBA00004606"/>
    </source>
</evidence>
<dbReference type="GO" id="GO:0016020">
    <property type="term" value="C:membrane"/>
    <property type="evidence" value="ECO:0007669"/>
    <property type="project" value="UniProtKB-SubCell"/>
</dbReference>
<sequence length="546" mass="61537">MPLSLPRGLGPVRLIIIFFILLSLILFRSYYIPTPDQPDFSLSSSNTWWKSGSSAGSDDTADVDLDHDYGLEDTGFVPALTEFVDSLESTSVSASSSAFASASGSAYTLASASVTASSILTPAVDYNVPACRQLPGADKVVVIVKTGATEVFARIPEQILTLAECAPNFMIFSDMEQELGDFHIHDALDEIGTEYKENHEDFQFYNSIHAAYAAHGDVSVLGSDKAWNLDKWKNIPMLHKAYTRYPDAEWYITIDADTYLGWTNLLLLLDHMDPDEPLYAGCIYWHGPTAFAQGGTGYLLSRGAVQKFEEIRSPEKIADWEKETSTICCGDVMLGVAMSQAGVGVSGAWPMFQVDPPSALGWSDRLWCTPAITWHHAKAYEVDALWQFEKEWINKTWDRRGPGSEPYLYRDAFEYFVQPHIDDTRSDWNNLSGDQTFTKPTEDHINEDNDWDWKSDEEKQDLWTSLTKIQKRATRSVEHCREACEDDHDCVQWTWHPGTCKLNYSIKLGHAVGGDLETTSGWMMERIEEFKKARGECDEPQWQVDR</sequence>
<evidence type="ECO:0000256" key="6">
    <source>
        <dbReference type="ARBA" id="ARBA00022679"/>
    </source>
</evidence>
<keyword evidence="10 12" id="KW-1133">Transmembrane helix</keyword>
<evidence type="ECO:0000256" key="8">
    <source>
        <dbReference type="ARBA" id="ARBA00022741"/>
    </source>
</evidence>
<evidence type="ECO:0000256" key="2">
    <source>
        <dbReference type="ARBA" id="ARBA00004922"/>
    </source>
</evidence>
<keyword evidence="15" id="KW-1185">Reference proteome</keyword>
<keyword evidence="8" id="KW-0547">Nucleotide-binding</keyword>
<keyword evidence="11 12" id="KW-0472">Membrane</keyword>
<evidence type="ECO:0000313" key="14">
    <source>
        <dbReference type="EMBL" id="KIX04173.1"/>
    </source>
</evidence>
<comment type="pathway">
    <text evidence="2">Protein modification; protein glycosylation.</text>
</comment>
<dbReference type="STRING" id="1442369.A0A0D2H144"/>
<evidence type="ECO:0000256" key="4">
    <source>
        <dbReference type="ARBA" id="ARBA00012557"/>
    </source>
</evidence>
<dbReference type="GO" id="GO:0016263">
    <property type="term" value="F:glycoprotein-N-acetylgalactosamine 3-beta-galactosyltransferase activity"/>
    <property type="evidence" value="ECO:0007669"/>
    <property type="project" value="UniProtKB-EC"/>
</dbReference>
<dbReference type="VEuPathDB" id="FungiDB:Z518_07727"/>
<dbReference type="Gene3D" id="3.50.4.10">
    <property type="entry name" value="Hepatocyte Growth Factor"/>
    <property type="match status" value="1"/>
</dbReference>
<dbReference type="RefSeq" id="XP_013271309.1">
    <property type="nucleotide sequence ID" value="XM_013415855.1"/>
</dbReference>
<evidence type="ECO:0000256" key="11">
    <source>
        <dbReference type="ARBA" id="ARBA00023136"/>
    </source>
</evidence>
<dbReference type="EC" id="2.4.1.122" evidence="4"/>
<evidence type="ECO:0000259" key="13">
    <source>
        <dbReference type="Pfam" id="PF02434"/>
    </source>
</evidence>
<comment type="similarity">
    <text evidence="3">Belongs to the glycosyltransferase 31 family. Beta3-Gal-T subfamily.</text>
</comment>
<dbReference type="Pfam" id="PF02434">
    <property type="entry name" value="Fringe"/>
    <property type="match status" value="1"/>
</dbReference>
<dbReference type="EMBL" id="KN847479">
    <property type="protein sequence ID" value="KIX04173.1"/>
    <property type="molecule type" value="Genomic_DNA"/>
</dbReference>
<dbReference type="PANTHER" id="PTHR23033:SF40">
    <property type="entry name" value="APPLE DOMAIN-CONTAINING PROTEIN"/>
    <property type="match status" value="1"/>
</dbReference>
<evidence type="ECO:0000256" key="5">
    <source>
        <dbReference type="ARBA" id="ARBA00022676"/>
    </source>
</evidence>
<dbReference type="InterPro" id="IPR026050">
    <property type="entry name" value="C1GALT1/C1GALT1_chp1"/>
</dbReference>
<evidence type="ECO:0000256" key="3">
    <source>
        <dbReference type="ARBA" id="ARBA00006462"/>
    </source>
</evidence>
<dbReference type="Proteomes" id="UP000053617">
    <property type="component" value="Unassembled WGS sequence"/>
</dbReference>
<reference evidence="14 15" key="1">
    <citation type="submission" date="2015-01" db="EMBL/GenBank/DDBJ databases">
        <title>The Genome Sequence of Rhinocladiella mackenzie CBS 650.93.</title>
        <authorList>
            <consortium name="The Broad Institute Genomics Platform"/>
            <person name="Cuomo C."/>
            <person name="de Hoog S."/>
            <person name="Gorbushina A."/>
            <person name="Stielow B."/>
            <person name="Teixiera M."/>
            <person name="Abouelleil A."/>
            <person name="Chapman S.B."/>
            <person name="Priest M."/>
            <person name="Young S.K."/>
            <person name="Wortman J."/>
            <person name="Nusbaum C."/>
            <person name="Birren B."/>
        </authorList>
    </citation>
    <scope>NUCLEOTIDE SEQUENCE [LARGE SCALE GENOMIC DNA]</scope>
    <source>
        <strain evidence="14 15">CBS 650.93</strain>
    </source>
</reference>
<evidence type="ECO:0000256" key="10">
    <source>
        <dbReference type="ARBA" id="ARBA00022989"/>
    </source>
</evidence>
<keyword evidence="6" id="KW-0808">Transferase</keyword>
<organism evidence="14 15">
    <name type="scientific">Rhinocladiella mackenziei CBS 650.93</name>
    <dbReference type="NCBI Taxonomy" id="1442369"/>
    <lineage>
        <taxon>Eukaryota</taxon>
        <taxon>Fungi</taxon>
        <taxon>Dikarya</taxon>
        <taxon>Ascomycota</taxon>
        <taxon>Pezizomycotina</taxon>
        <taxon>Eurotiomycetes</taxon>
        <taxon>Chaetothyriomycetidae</taxon>
        <taxon>Chaetothyriales</taxon>
        <taxon>Herpotrichiellaceae</taxon>
        <taxon>Rhinocladiella</taxon>
    </lineage>
</organism>
<keyword evidence="9" id="KW-0735">Signal-anchor</keyword>
<accession>A0A0D2H144</accession>
<feature type="transmembrane region" description="Helical" evidence="12">
    <location>
        <begin position="12"/>
        <end position="31"/>
    </location>
</feature>
<gene>
    <name evidence="14" type="ORF">Z518_07727</name>
</gene>
<name>A0A0D2H144_9EURO</name>
<proteinExistence type="inferred from homology"/>
<evidence type="ECO:0000256" key="12">
    <source>
        <dbReference type="SAM" id="Phobius"/>
    </source>
</evidence>
<protein>
    <recommendedName>
        <fullName evidence="4">N-acetylgalactosaminide beta-1,3-galactosyltransferase</fullName>
        <ecNumber evidence="4">2.4.1.122</ecNumber>
    </recommendedName>
</protein>
<evidence type="ECO:0000256" key="9">
    <source>
        <dbReference type="ARBA" id="ARBA00022968"/>
    </source>
</evidence>
<keyword evidence="5" id="KW-0328">Glycosyltransferase</keyword>
<dbReference type="AlphaFoldDB" id="A0A0D2H144"/>
<keyword evidence="7 12" id="KW-0812">Transmembrane</keyword>
<dbReference type="GO" id="GO:0000166">
    <property type="term" value="F:nucleotide binding"/>
    <property type="evidence" value="ECO:0007669"/>
    <property type="project" value="UniProtKB-KW"/>
</dbReference>
<evidence type="ECO:0000313" key="15">
    <source>
        <dbReference type="Proteomes" id="UP000053617"/>
    </source>
</evidence>
<dbReference type="PANTHER" id="PTHR23033">
    <property type="entry name" value="BETA1,3-GALACTOSYLTRANSFERASE"/>
    <property type="match status" value="1"/>
</dbReference>
<evidence type="ECO:0000256" key="7">
    <source>
        <dbReference type="ARBA" id="ARBA00022692"/>
    </source>
</evidence>
<dbReference type="OrthoDB" id="414175at2759"/>
<comment type="subcellular location">
    <subcellularLocation>
        <location evidence="1">Membrane</location>
        <topology evidence="1">Single-pass type II membrane protein</topology>
    </subcellularLocation>
</comment>
<feature type="domain" description="Fringe-like glycosyltransferase" evidence="13">
    <location>
        <begin position="247"/>
        <end position="339"/>
    </location>
</feature>
<dbReference type="GeneID" id="25295798"/>